<evidence type="ECO:0000313" key="2">
    <source>
        <dbReference type="EMBL" id="OWF46450.1"/>
    </source>
</evidence>
<accession>A0A210QCL7</accession>
<evidence type="ECO:0000256" key="1">
    <source>
        <dbReference type="SAM" id="MobiDB-lite"/>
    </source>
</evidence>
<feature type="region of interest" description="Disordered" evidence="1">
    <location>
        <begin position="62"/>
        <end position="94"/>
    </location>
</feature>
<gene>
    <name evidence="2" type="ORF">KP79_PYT09715</name>
</gene>
<proteinExistence type="predicted"/>
<feature type="compositionally biased region" description="Basic and acidic residues" evidence="1">
    <location>
        <begin position="75"/>
        <end position="94"/>
    </location>
</feature>
<sequence>MEIVAVDAFLKGCSDKNAALTSTNRNPKSLNEALKLVKCAMTKNKVIYWSKKSELRRVSFEESDEESTGIVKRAVNKDKGQIGSRRVEDRWRKT</sequence>
<protein>
    <submittedName>
        <fullName evidence="2">Uncharacterized protein</fullName>
    </submittedName>
</protein>
<name>A0A210QCL7_MIZYE</name>
<keyword evidence="3" id="KW-1185">Reference proteome</keyword>
<reference evidence="2 3" key="1">
    <citation type="journal article" date="2017" name="Nat. Ecol. Evol.">
        <title>Scallop genome provides insights into evolution of bilaterian karyotype and development.</title>
        <authorList>
            <person name="Wang S."/>
            <person name="Zhang J."/>
            <person name="Jiao W."/>
            <person name="Li J."/>
            <person name="Xun X."/>
            <person name="Sun Y."/>
            <person name="Guo X."/>
            <person name="Huan P."/>
            <person name="Dong B."/>
            <person name="Zhang L."/>
            <person name="Hu X."/>
            <person name="Sun X."/>
            <person name="Wang J."/>
            <person name="Zhao C."/>
            <person name="Wang Y."/>
            <person name="Wang D."/>
            <person name="Huang X."/>
            <person name="Wang R."/>
            <person name="Lv J."/>
            <person name="Li Y."/>
            <person name="Zhang Z."/>
            <person name="Liu B."/>
            <person name="Lu W."/>
            <person name="Hui Y."/>
            <person name="Liang J."/>
            <person name="Zhou Z."/>
            <person name="Hou R."/>
            <person name="Li X."/>
            <person name="Liu Y."/>
            <person name="Li H."/>
            <person name="Ning X."/>
            <person name="Lin Y."/>
            <person name="Zhao L."/>
            <person name="Xing Q."/>
            <person name="Dou J."/>
            <person name="Li Y."/>
            <person name="Mao J."/>
            <person name="Guo H."/>
            <person name="Dou H."/>
            <person name="Li T."/>
            <person name="Mu C."/>
            <person name="Jiang W."/>
            <person name="Fu Q."/>
            <person name="Fu X."/>
            <person name="Miao Y."/>
            <person name="Liu J."/>
            <person name="Yu Q."/>
            <person name="Li R."/>
            <person name="Liao H."/>
            <person name="Li X."/>
            <person name="Kong Y."/>
            <person name="Jiang Z."/>
            <person name="Chourrout D."/>
            <person name="Li R."/>
            <person name="Bao Z."/>
        </authorList>
    </citation>
    <scope>NUCLEOTIDE SEQUENCE [LARGE SCALE GENOMIC DNA]</scope>
    <source>
        <strain evidence="2 3">PY_sf001</strain>
    </source>
</reference>
<dbReference type="AlphaFoldDB" id="A0A210QCL7"/>
<organism evidence="2 3">
    <name type="scientific">Mizuhopecten yessoensis</name>
    <name type="common">Japanese scallop</name>
    <name type="synonym">Patinopecten yessoensis</name>
    <dbReference type="NCBI Taxonomy" id="6573"/>
    <lineage>
        <taxon>Eukaryota</taxon>
        <taxon>Metazoa</taxon>
        <taxon>Spiralia</taxon>
        <taxon>Lophotrochozoa</taxon>
        <taxon>Mollusca</taxon>
        <taxon>Bivalvia</taxon>
        <taxon>Autobranchia</taxon>
        <taxon>Pteriomorphia</taxon>
        <taxon>Pectinida</taxon>
        <taxon>Pectinoidea</taxon>
        <taxon>Pectinidae</taxon>
        <taxon>Mizuhopecten</taxon>
    </lineage>
</organism>
<dbReference type="EMBL" id="NEDP02004184">
    <property type="protein sequence ID" value="OWF46450.1"/>
    <property type="molecule type" value="Genomic_DNA"/>
</dbReference>
<comment type="caution">
    <text evidence="2">The sequence shown here is derived from an EMBL/GenBank/DDBJ whole genome shotgun (WGS) entry which is preliminary data.</text>
</comment>
<evidence type="ECO:0000313" key="3">
    <source>
        <dbReference type="Proteomes" id="UP000242188"/>
    </source>
</evidence>
<dbReference type="Proteomes" id="UP000242188">
    <property type="component" value="Unassembled WGS sequence"/>
</dbReference>